<accession>A0A2N5X1Q9</accession>
<gene>
    <name evidence="11" type="primary">flgH</name>
    <name evidence="13" type="ORF">C0039_12845</name>
</gene>
<dbReference type="PANTHER" id="PTHR34933">
    <property type="entry name" value="FLAGELLAR L-RING PROTEIN"/>
    <property type="match status" value="1"/>
</dbReference>
<evidence type="ECO:0000256" key="5">
    <source>
        <dbReference type="ARBA" id="ARBA00022729"/>
    </source>
</evidence>
<keyword evidence="10 11" id="KW-0449">Lipoprotein</keyword>
<evidence type="ECO:0000256" key="1">
    <source>
        <dbReference type="ARBA" id="ARBA00002591"/>
    </source>
</evidence>
<evidence type="ECO:0000256" key="7">
    <source>
        <dbReference type="ARBA" id="ARBA00023139"/>
    </source>
</evidence>
<keyword evidence="13" id="KW-0969">Cilium</keyword>
<dbReference type="GO" id="GO:0003774">
    <property type="term" value="F:cytoskeletal motor activity"/>
    <property type="evidence" value="ECO:0007669"/>
    <property type="project" value="InterPro"/>
</dbReference>
<evidence type="ECO:0000313" key="14">
    <source>
        <dbReference type="Proteomes" id="UP000235005"/>
    </source>
</evidence>
<keyword evidence="14" id="KW-1185">Reference proteome</keyword>
<keyword evidence="13" id="KW-0966">Cell projection</keyword>
<dbReference type="HAMAP" id="MF_00415">
    <property type="entry name" value="FlgH"/>
    <property type="match status" value="1"/>
</dbReference>
<reference evidence="13 14" key="1">
    <citation type="submission" date="2018-01" db="EMBL/GenBank/DDBJ databases">
        <title>The draft genome sequence of Halioglobus lutimaris HF004.</title>
        <authorList>
            <person name="Du Z.-J."/>
            <person name="Shi M.-J."/>
        </authorList>
    </citation>
    <scope>NUCLEOTIDE SEQUENCE [LARGE SCALE GENOMIC DNA]</scope>
    <source>
        <strain evidence="13 14">HF004</strain>
    </source>
</reference>
<sequence>MMTLVRFSASISTAVLCCALLGGCTNTPEHTHPDFAPSFSEHNFPTEPAIPPTGGIYQSASHNLTLFNDMRAHQVGDILTVVLAEATDGAKSSDTSLGKSNSAVIENPLLAGQLRTIGSDSNLSFDLSSEQGFDGESASNQRNSLQGSITVTVAKVYPSGNLYVQGEKWIQINQGDEVIRLRGIIRPVDISTNNTIVSTKVADARISYSGTGATADANRVGWLSRFFLSPIWPF</sequence>
<dbReference type="EMBL" id="PKUS01000015">
    <property type="protein sequence ID" value="PLW68419.1"/>
    <property type="molecule type" value="Genomic_DNA"/>
</dbReference>
<evidence type="ECO:0000256" key="6">
    <source>
        <dbReference type="ARBA" id="ARBA00023136"/>
    </source>
</evidence>
<dbReference type="InterPro" id="IPR000527">
    <property type="entry name" value="Flag_Lring"/>
</dbReference>
<name>A0A2N5X1Q9_9GAMM</name>
<dbReference type="Pfam" id="PF02107">
    <property type="entry name" value="FlgH"/>
    <property type="match status" value="1"/>
</dbReference>
<dbReference type="PROSITE" id="PS51257">
    <property type="entry name" value="PROKAR_LIPOPROTEIN"/>
    <property type="match status" value="1"/>
</dbReference>
<comment type="similarity">
    <text evidence="3 11">Belongs to the FlgH family.</text>
</comment>
<comment type="function">
    <text evidence="1 11">Assembles around the rod to form the L-ring and probably protects the motor/basal body from shearing forces during rotation.</text>
</comment>
<evidence type="ECO:0000256" key="8">
    <source>
        <dbReference type="ARBA" id="ARBA00023143"/>
    </source>
</evidence>
<protein>
    <recommendedName>
        <fullName evidence="11">Flagellar L-ring protein</fullName>
    </recommendedName>
    <alternativeName>
        <fullName evidence="11">Basal body L-ring protein</fullName>
    </alternativeName>
</protein>
<keyword evidence="5 11" id="KW-0732">Signal</keyword>
<dbReference type="GO" id="GO:0009427">
    <property type="term" value="C:bacterial-type flagellum basal body, distal rod, L ring"/>
    <property type="evidence" value="ECO:0007669"/>
    <property type="project" value="InterPro"/>
</dbReference>
<dbReference type="Proteomes" id="UP000235005">
    <property type="component" value="Unassembled WGS sequence"/>
</dbReference>
<evidence type="ECO:0000256" key="3">
    <source>
        <dbReference type="ARBA" id="ARBA00006929"/>
    </source>
</evidence>
<evidence type="ECO:0000313" key="13">
    <source>
        <dbReference type="EMBL" id="PLW68419.1"/>
    </source>
</evidence>
<dbReference type="GO" id="GO:0071973">
    <property type="term" value="P:bacterial-type flagellum-dependent cell motility"/>
    <property type="evidence" value="ECO:0007669"/>
    <property type="project" value="InterPro"/>
</dbReference>
<dbReference type="PRINTS" id="PR01008">
    <property type="entry name" value="FLGLRINGFLGH"/>
</dbReference>
<comment type="subcellular location">
    <subcellularLocation>
        <location evidence="11">Cell outer membrane</location>
        <topology evidence="11">Lipid-anchor</topology>
    </subcellularLocation>
    <subcellularLocation>
        <location evidence="11">Bacterial flagellum basal body</location>
    </subcellularLocation>
    <subcellularLocation>
        <location evidence="2">Membrane</location>
        <topology evidence="2">Lipid-anchor</topology>
    </subcellularLocation>
</comment>
<dbReference type="PANTHER" id="PTHR34933:SF1">
    <property type="entry name" value="FLAGELLAR L-RING PROTEIN"/>
    <property type="match status" value="1"/>
</dbReference>
<keyword evidence="7" id="KW-0564">Palmitate</keyword>
<evidence type="ECO:0000256" key="11">
    <source>
        <dbReference type="HAMAP-Rule" id="MF_00415"/>
    </source>
</evidence>
<evidence type="ECO:0000256" key="10">
    <source>
        <dbReference type="ARBA" id="ARBA00023288"/>
    </source>
</evidence>
<feature type="chain" id="PRO_5014950589" description="Flagellar L-ring protein" evidence="12">
    <location>
        <begin position="18"/>
        <end position="234"/>
    </location>
</feature>
<evidence type="ECO:0000256" key="12">
    <source>
        <dbReference type="SAM" id="SignalP"/>
    </source>
</evidence>
<feature type="signal peptide" evidence="12">
    <location>
        <begin position="1"/>
        <end position="17"/>
    </location>
</feature>
<organism evidence="13 14">
    <name type="scientific">Pseudohalioglobus lutimaris</name>
    <dbReference type="NCBI Taxonomy" id="1737061"/>
    <lineage>
        <taxon>Bacteria</taxon>
        <taxon>Pseudomonadati</taxon>
        <taxon>Pseudomonadota</taxon>
        <taxon>Gammaproteobacteria</taxon>
        <taxon>Cellvibrionales</taxon>
        <taxon>Halieaceae</taxon>
        <taxon>Pseudohalioglobus</taxon>
    </lineage>
</organism>
<comment type="caution">
    <text evidence="13">The sequence shown here is derived from an EMBL/GenBank/DDBJ whole genome shotgun (WGS) entry which is preliminary data.</text>
</comment>
<dbReference type="AlphaFoldDB" id="A0A2N5X1Q9"/>
<dbReference type="GO" id="GO:0009279">
    <property type="term" value="C:cell outer membrane"/>
    <property type="evidence" value="ECO:0007669"/>
    <property type="project" value="UniProtKB-SubCell"/>
</dbReference>
<proteinExistence type="inferred from homology"/>
<comment type="subunit">
    <text evidence="4 11">The basal body constitutes a major portion of the flagellar organelle and consists of four rings (L,P,S, and M) mounted on a central rod.</text>
</comment>
<evidence type="ECO:0000256" key="9">
    <source>
        <dbReference type="ARBA" id="ARBA00023237"/>
    </source>
</evidence>
<dbReference type="OrthoDB" id="9789463at2"/>
<keyword evidence="9 11" id="KW-0998">Cell outer membrane</keyword>
<keyword evidence="8 11" id="KW-0975">Bacterial flagellum</keyword>
<keyword evidence="13" id="KW-0282">Flagellum</keyword>
<evidence type="ECO:0000256" key="4">
    <source>
        <dbReference type="ARBA" id="ARBA00011439"/>
    </source>
</evidence>
<keyword evidence="6 11" id="KW-0472">Membrane</keyword>
<evidence type="ECO:0000256" key="2">
    <source>
        <dbReference type="ARBA" id="ARBA00004635"/>
    </source>
</evidence>
<dbReference type="NCBIfam" id="NF001304">
    <property type="entry name" value="PRK00249.1-4"/>
    <property type="match status" value="1"/>
</dbReference>